<evidence type="ECO:0000256" key="1">
    <source>
        <dbReference type="SAM" id="MobiDB-lite"/>
    </source>
</evidence>
<accession>A0AAD7X9J1</accession>
<feature type="compositionally biased region" description="Polar residues" evidence="1">
    <location>
        <begin position="587"/>
        <end position="598"/>
    </location>
</feature>
<gene>
    <name evidence="2" type="ORF">ONZ51_g5285</name>
</gene>
<keyword evidence="3" id="KW-1185">Reference proteome</keyword>
<proteinExistence type="predicted"/>
<reference evidence="2" key="1">
    <citation type="submission" date="2022-11" db="EMBL/GenBank/DDBJ databases">
        <title>Genome Sequence of Cubamyces cubensis.</title>
        <authorList>
            <person name="Buettner E."/>
        </authorList>
    </citation>
    <scope>NUCLEOTIDE SEQUENCE</scope>
    <source>
        <strain evidence="2">MPL-01</strain>
    </source>
</reference>
<dbReference type="EMBL" id="JAPEVG010000111">
    <property type="protein sequence ID" value="KAJ8482557.1"/>
    <property type="molecule type" value="Genomic_DNA"/>
</dbReference>
<feature type="region of interest" description="Disordered" evidence="1">
    <location>
        <begin position="389"/>
        <end position="415"/>
    </location>
</feature>
<dbReference type="AlphaFoldDB" id="A0AAD7X9J1"/>
<comment type="caution">
    <text evidence="2">The sequence shown here is derived from an EMBL/GenBank/DDBJ whole genome shotgun (WGS) entry which is preliminary data.</text>
</comment>
<sequence>MAAPSSQLQAATSERAGASNDLPLAIQALVQNQLDQILIKTHKRRWETWHHEDFRLFPLAARQTRKQSLLKEYPGLLSGFGAASLNQITWQPLYILSITVPRADLKDTAHGTDLRVCNVVWGHSTSGTLSLSFFNNHLDPTSGFRHLVTEGLSTKRSSQWAVGKRGVGFTHACRWLEKELFRDESGRSQPVDESLCSVALRVGYSVGKLAMPQHKQADDGKSRRLFTHVDLSLFASSSDKSRSESTLPSGGDASIEVVGLSQARRVDARSKLRLSVSQDGQERPLVHADEVLVTITGLDSAWTPEDLFSGIWSIFPPAVRQRWTIPSLAPNLPEIMFYKPRAQRDSLDPSQPFKCIPRFYFQGYRVSSAPLNMLGIVYWGYLDHQPSPDGSSVTTRGTAFDTHPGPGQGDSDRYPEGRLASLPYTFGEAMPIPENVDEDGVAAYRAAFEAAFRELDASLSENEERQYYPYLADSGEDEKKLIAHLGLHPVPVQAHVKQLLEKVRAYPPVRYRAEALLLSSPGVQEEPRGADMLRAALSLLFPALGRDILSVRNYAHGWPHAAWNKETRSFVEALNALLRCTDGSSSDVPLSLNGQSDPPSGCVSDLGHGTARSESAAAATGNQLEDEELEYLDPPPPSPSPIVAPGPAKVPIQTSSSPEAAQSAIPPSAEAIFGVYYHALEAFR</sequence>
<feature type="region of interest" description="Disordered" evidence="1">
    <location>
        <begin position="587"/>
        <end position="663"/>
    </location>
</feature>
<name>A0AAD7X9J1_9APHY</name>
<evidence type="ECO:0000313" key="3">
    <source>
        <dbReference type="Proteomes" id="UP001215151"/>
    </source>
</evidence>
<feature type="compositionally biased region" description="Pro residues" evidence="1">
    <location>
        <begin position="633"/>
        <end position="644"/>
    </location>
</feature>
<evidence type="ECO:0000313" key="2">
    <source>
        <dbReference type="EMBL" id="KAJ8482557.1"/>
    </source>
</evidence>
<dbReference type="Proteomes" id="UP001215151">
    <property type="component" value="Unassembled WGS sequence"/>
</dbReference>
<protein>
    <submittedName>
        <fullName evidence="2">Uncharacterized protein</fullName>
    </submittedName>
</protein>
<organism evidence="2 3">
    <name type="scientific">Trametes cubensis</name>
    <dbReference type="NCBI Taxonomy" id="1111947"/>
    <lineage>
        <taxon>Eukaryota</taxon>
        <taxon>Fungi</taxon>
        <taxon>Dikarya</taxon>
        <taxon>Basidiomycota</taxon>
        <taxon>Agaricomycotina</taxon>
        <taxon>Agaricomycetes</taxon>
        <taxon>Polyporales</taxon>
        <taxon>Polyporaceae</taxon>
        <taxon>Trametes</taxon>
    </lineage>
</organism>